<accession>A0ABS9VN31</accession>
<comment type="caution">
    <text evidence="3">The sequence shown here is derived from an EMBL/GenBank/DDBJ whole genome shotgun (WGS) entry which is preliminary data.</text>
</comment>
<feature type="transmembrane region" description="Helical" evidence="1">
    <location>
        <begin position="62"/>
        <end position="86"/>
    </location>
</feature>
<reference evidence="3 4" key="1">
    <citation type="submission" date="2022-03" db="EMBL/GenBank/DDBJ databases">
        <authorList>
            <person name="Jo J.-H."/>
            <person name="Im W.-T."/>
        </authorList>
    </citation>
    <scope>NUCLEOTIDE SEQUENCE [LARGE SCALE GENOMIC DNA]</scope>
    <source>
        <strain evidence="3 4">SM33</strain>
    </source>
</reference>
<evidence type="ECO:0000259" key="2">
    <source>
        <dbReference type="Pfam" id="PF06724"/>
    </source>
</evidence>
<keyword evidence="1" id="KW-0812">Transmembrane</keyword>
<dbReference type="Proteomes" id="UP001203058">
    <property type="component" value="Unassembled WGS sequence"/>
</dbReference>
<feature type="transmembrane region" description="Helical" evidence="1">
    <location>
        <begin position="25"/>
        <end position="42"/>
    </location>
</feature>
<gene>
    <name evidence="3" type="ORF">LZ016_09780</name>
</gene>
<protein>
    <submittedName>
        <fullName evidence="3">DUF1206 domain-containing protein</fullName>
    </submittedName>
</protein>
<proteinExistence type="predicted"/>
<feature type="transmembrane region" description="Helical" evidence="1">
    <location>
        <begin position="145"/>
        <end position="163"/>
    </location>
</feature>
<evidence type="ECO:0000313" key="4">
    <source>
        <dbReference type="Proteomes" id="UP001203058"/>
    </source>
</evidence>
<dbReference type="EMBL" id="JAKZHW010000001">
    <property type="protein sequence ID" value="MCH8616387.1"/>
    <property type="molecule type" value="Genomic_DNA"/>
</dbReference>
<dbReference type="Pfam" id="PF06724">
    <property type="entry name" value="DUF1206"/>
    <property type="match status" value="2"/>
</dbReference>
<evidence type="ECO:0000313" key="3">
    <source>
        <dbReference type="EMBL" id="MCH8616387.1"/>
    </source>
</evidence>
<feature type="transmembrane region" description="Helical" evidence="1">
    <location>
        <begin position="192"/>
        <end position="212"/>
    </location>
</feature>
<keyword evidence="1" id="KW-0472">Membrane</keyword>
<sequence>MKPSEALPDDLAGESRFQLLTRLGFAARGLLYILIAALVILAGRTEDLTGALEYVGHGIGKLLITVLGAGMAVYGLWHLTDALFGIESGRHHWKAWRKRIISAGSGAIYLYLAYKTVWIVFAGRFGGNETQSRTADALQLQGGELFVLIAAAILFGTAIGQFFKVARCNFLDPLDCTEHQKRWIKWLGRAGYSARGVIFLVVAWLLAQSALHHNAAEAGGLEQALDFFSRDTRGWVAAGLALFGVLSLVEARYRRIHRPPPVEEVADMVAEKLER</sequence>
<feature type="transmembrane region" description="Helical" evidence="1">
    <location>
        <begin position="232"/>
        <end position="249"/>
    </location>
</feature>
<organism evidence="3 4">
    <name type="scientific">Sphingomonas telluris</name>
    <dbReference type="NCBI Taxonomy" id="2907998"/>
    <lineage>
        <taxon>Bacteria</taxon>
        <taxon>Pseudomonadati</taxon>
        <taxon>Pseudomonadota</taxon>
        <taxon>Alphaproteobacteria</taxon>
        <taxon>Sphingomonadales</taxon>
        <taxon>Sphingomonadaceae</taxon>
        <taxon>Sphingomonas</taxon>
    </lineage>
</organism>
<feature type="domain" description="DUF1206" evidence="2">
    <location>
        <begin position="190"/>
        <end position="254"/>
    </location>
</feature>
<feature type="transmembrane region" description="Helical" evidence="1">
    <location>
        <begin position="107"/>
        <end position="125"/>
    </location>
</feature>
<keyword evidence="4" id="KW-1185">Reference proteome</keyword>
<dbReference type="RefSeq" id="WP_241447187.1">
    <property type="nucleotide sequence ID" value="NZ_JAKZHW010000001.1"/>
</dbReference>
<feature type="domain" description="DUF1206" evidence="2">
    <location>
        <begin position="23"/>
        <end position="84"/>
    </location>
</feature>
<evidence type="ECO:0000256" key="1">
    <source>
        <dbReference type="SAM" id="Phobius"/>
    </source>
</evidence>
<keyword evidence="1" id="KW-1133">Transmembrane helix</keyword>
<name>A0ABS9VN31_9SPHN</name>
<dbReference type="InterPro" id="IPR009597">
    <property type="entry name" value="DUF1206"/>
</dbReference>